<comment type="caution">
    <text evidence="2">The sequence shown here is derived from an EMBL/GenBank/DDBJ whole genome shotgun (WGS) entry which is preliminary data.</text>
</comment>
<sequence>MLHHVVVVGGGGPRSALVQLLQGPRRRRPIIHCGAAGRRPVSSRGLVESRQGVHDSFGPVPAGSRRRPRAAGEGSEGGRPPVAGHELAQGDAALAARRLRVHLHPGQRGRPPRVPDLPRAGGAGPARRRPRAVRDVRQAPVQPRRREDDVRAHVLHRRAGRAGGVRPAAGVPGHVGLPGAVRDGARIQPGRRRRAPGAPGRRLAAQVRRARRLQGGGFRLQRRREVRGVRDRVHDGHGRSGRRHGARPCQLQVLPLQAHYPAPAADADARGW</sequence>
<reference evidence="2" key="1">
    <citation type="submission" date="2020-05" db="EMBL/GenBank/DDBJ databases">
        <title>WGS assembly of Panicum virgatum.</title>
        <authorList>
            <person name="Lovell J.T."/>
            <person name="Jenkins J."/>
            <person name="Shu S."/>
            <person name="Juenger T.E."/>
            <person name="Schmutz J."/>
        </authorList>
    </citation>
    <scope>NUCLEOTIDE SEQUENCE</scope>
    <source>
        <strain evidence="2">AP13</strain>
    </source>
</reference>
<dbReference type="Proteomes" id="UP000823388">
    <property type="component" value="Chromosome 1K"/>
</dbReference>
<name>A0A8T0XET4_PANVG</name>
<dbReference type="AlphaFoldDB" id="A0A8T0XET4"/>
<feature type="compositionally biased region" description="Low complexity" evidence="1">
    <location>
        <begin position="164"/>
        <end position="175"/>
    </location>
</feature>
<evidence type="ECO:0000313" key="2">
    <source>
        <dbReference type="EMBL" id="KAG2657717.1"/>
    </source>
</evidence>
<feature type="compositionally biased region" description="Basic and acidic residues" evidence="1">
    <location>
        <begin position="226"/>
        <end position="238"/>
    </location>
</feature>
<organism evidence="2 3">
    <name type="scientific">Panicum virgatum</name>
    <name type="common">Blackwell switchgrass</name>
    <dbReference type="NCBI Taxonomy" id="38727"/>
    <lineage>
        <taxon>Eukaryota</taxon>
        <taxon>Viridiplantae</taxon>
        <taxon>Streptophyta</taxon>
        <taxon>Embryophyta</taxon>
        <taxon>Tracheophyta</taxon>
        <taxon>Spermatophyta</taxon>
        <taxon>Magnoliopsida</taxon>
        <taxon>Liliopsida</taxon>
        <taxon>Poales</taxon>
        <taxon>Poaceae</taxon>
        <taxon>PACMAD clade</taxon>
        <taxon>Panicoideae</taxon>
        <taxon>Panicodae</taxon>
        <taxon>Paniceae</taxon>
        <taxon>Panicinae</taxon>
        <taxon>Panicum</taxon>
        <taxon>Panicum sect. Hiantes</taxon>
    </lineage>
</organism>
<gene>
    <name evidence="2" type="ORF">PVAP13_1KG157005</name>
</gene>
<feature type="region of interest" description="Disordered" evidence="1">
    <location>
        <begin position="226"/>
        <end position="247"/>
    </location>
</feature>
<feature type="region of interest" description="Disordered" evidence="1">
    <location>
        <begin position="103"/>
        <end position="183"/>
    </location>
</feature>
<feature type="region of interest" description="Disordered" evidence="1">
    <location>
        <begin position="37"/>
        <end position="85"/>
    </location>
</feature>
<protein>
    <submittedName>
        <fullName evidence="2">Uncharacterized protein</fullName>
    </submittedName>
</protein>
<accession>A0A8T0XET4</accession>
<proteinExistence type="predicted"/>
<evidence type="ECO:0000256" key="1">
    <source>
        <dbReference type="SAM" id="MobiDB-lite"/>
    </source>
</evidence>
<evidence type="ECO:0000313" key="3">
    <source>
        <dbReference type="Proteomes" id="UP000823388"/>
    </source>
</evidence>
<dbReference type="EMBL" id="CM029037">
    <property type="protein sequence ID" value="KAG2657717.1"/>
    <property type="molecule type" value="Genomic_DNA"/>
</dbReference>
<keyword evidence="3" id="KW-1185">Reference proteome</keyword>